<evidence type="ECO:0000256" key="1">
    <source>
        <dbReference type="SAM" id="Phobius"/>
    </source>
</evidence>
<organism evidence="2 3">
    <name type="scientific">Pelagicoccus mobilis</name>
    <dbReference type="NCBI Taxonomy" id="415221"/>
    <lineage>
        <taxon>Bacteria</taxon>
        <taxon>Pseudomonadati</taxon>
        <taxon>Verrucomicrobiota</taxon>
        <taxon>Opitutia</taxon>
        <taxon>Puniceicoccales</taxon>
        <taxon>Pelagicoccaceae</taxon>
        <taxon>Pelagicoccus</taxon>
    </lineage>
</organism>
<keyword evidence="3" id="KW-1185">Reference proteome</keyword>
<name>A0A934VQ55_9BACT</name>
<accession>A0A934VQ55</accession>
<dbReference type="Pfam" id="PF13211">
    <property type="entry name" value="DUF4019"/>
    <property type="match status" value="1"/>
</dbReference>
<gene>
    <name evidence="2" type="ORF">JIN87_14005</name>
</gene>
<feature type="transmembrane region" description="Helical" evidence="1">
    <location>
        <begin position="81"/>
        <end position="99"/>
    </location>
</feature>
<evidence type="ECO:0000313" key="2">
    <source>
        <dbReference type="EMBL" id="MBK1877987.1"/>
    </source>
</evidence>
<keyword evidence="1" id="KW-0472">Membrane</keyword>
<feature type="transmembrane region" description="Helical" evidence="1">
    <location>
        <begin position="45"/>
        <end position="69"/>
    </location>
</feature>
<protein>
    <submittedName>
        <fullName evidence="2">DUF4019 domain-containing protein</fullName>
    </submittedName>
</protein>
<dbReference type="InterPro" id="IPR025091">
    <property type="entry name" value="DUF4019"/>
</dbReference>
<evidence type="ECO:0000313" key="3">
    <source>
        <dbReference type="Proteomes" id="UP000617628"/>
    </source>
</evidence>
<reference evidence="2" key="1">
    <citation type="submission" date="2021-01" db="EMBL/GenBank/DDBJ databases">
        <title>Modified the classification status of verrucomicrobia.</title>
        <authorList>
            <person name="Feng X."/>
        </authorList>
    </citation>
    <scope>NUCLEOTIDE SEQUENCE</scope>
    <source>
        <strain evidence="2">KCTC 13126</strain>
    </source>
</reference>
<proteinExistence type="predicted"/>
<comment type="caution">
    <text evidence="2">The sequence shown here is derived from an EMBL/GenBank/DDBJ whole genome shotgun (WGS) entry which is preliminary data.</text>
</comment>
<keyword evidence="1" id="KW-0812">Transmembrane</keyword>
<keyword evidence="1" id="KW-1133">Transmembrane helix</keyword>
<dbReference type="RefSeq" id="WP_200356200.1">
    <property type="nucleotide sequence ID" value="NZ_JAENIL010000024.1"/>
</dbReference>
<dbReference type="EMBL" id="JAENIL010000024">
    <property type="protein sequence ID" value="MBK1877987.1"/>
    <property type="molecule type" value="Genomic_DNA"/>
</dbReference>
<dbReference type="AlphaFoldDB" id="A0A934VQ55"/>
<feature type="transmembrane region" description="Helical" evidence="1">
    <location>
        <begin position="20"/>
        <end position="39"/>
    </location>
</feature>
<sequence length="246" mass="27401">MRLKGSSNTSTEPSGWESRAIFIFGIVFLSTILTLATAFPDPTPFQYTTFRIVLALSVAGIAAFVPGFLHLKIGNIIKAGGALSVFCVVYFFSPAGLVASPEPPPPPPKENAKLAISSWLDKIDNGDYADAWGEISSEGKKRFYKNLFIETFENQRTPLGIAVERDIYGLSQINQLPDGTIGNFAIYTYRTLFKNVENHLLEQVTVVVEENEWRVLFHMFYPDPTTNSFGQIEAMKEVLESHESNH</sequence>
<dbReference type="Proteomes" id="UP000617628">
    <property type="component" value="Unassembled WGS sequence"/>
</dbReference>